<feature type="chain" id="PRO_5035310004" description="Carboxylesterase type B domain-containing protein" evidence="2">
    <location>
        <begin position="18"/>
        <end position="564"/>
    </location>
</feature>
<name>A0A8J2PB51_9HEXA</name>
<dbReference type="AlphaFoldDB" id="A0A8J2PB51"/>
<dbReference type="Proteomes" id="UP000708208">
    <property type="component" value="Unassembled WGS sequence"/>
</dbReference>
<evidence type="ECO:0000256" key="2">
    <source>
        <dbReference type="SAM" id="SignalP"/>
    </source>
</evidence>
<protein>
    <recommendedName>
        <fullName evidence="3">Carboxylesterase type B domain-containing protein</fullName>
    </recommendedName>
</protein>
<dbReference type="EMBL" id="CAJVCH010195071">
    <property type="protein sequence ID" value="CAG7730476.1"/>
    <property type="molecule type" value="Genomic_DNA"/>
</dbReference>
<feature type="domain" description="Carboxylesterase type B" evidence="3">
    <location>
        <begin position="19"/>
        <end position="528"/>
    </location>
</feature>
<keyword evidence="5" id="KW-1185">Reference proteome</keyword>
<accession>A0A8J2PB51</accession>
<dbReference type="Pfam" id="PF00135">
    <property type="entry name" value="COesterase"/>
    <property type="match status" value="1"/>
</dbReference>
<dbReference type="InterPro" id="IPR002018">
    <property type="entry name" value="CarbesteraseB"/>
</dbReference>
<proteinExistence type="predicted"/>
<gene>
    <name evidence="4" type="ORF">AFUS01_LOCUS19119</name>
</gene>
<evidence type="ECO:0000313" key="5">
    <source>
        <dbReference type="Proteomes" id="UP000708208"/>
    </source>
</evidence>
<evidence type="ECO:0000256" key="1">
    <source>
        <dbReference type="ARBA" id="ARBA00023180"/>
    </source>
</evidence>
<keyword evidence="1" id="KW-0325">Glycoprotein</keyword>
<dbReference type="InterPro" id="IPR050309">
    <property type="entry name" value="Type-B_Carboxylest/Lipase"/>
</dbReference>
<keyword evidence="2" id="KW-0732">Signal</keyword>
<reference evidence="4" key="1">
    <citation type="submission" date="2021-06" db="EMBL/GenBank/DDBJ databases">
        <authorList>
            <person name="Hodson N. C."/>
            <person name="Mongue J. A."/>
            <person name="Jaron S. K."/>
        </authorList>
    </citation>
    <scope>NUCLEOTIDE SEQUENCE</scope>
</reference>
<feature type="signal peptide" evidence="2">
    <location>
        <begin position="1"/>
        <end position="17"/>
    </location>
</feature>
<comment type="caution">
    <text evidence="4">The sequence shown here is derived from an EMBL/GenBank/DDBJ whole genome shotgun (WGS) entry which is preliminary data.</text>
</comment>
<organism evidence="4 5">
    <name type="scientific">Allacma fusca</name>
    <dbReference type="NCBI Taxonomy" id="39272"/>
    <lineage>
        <taxon>Eukaryota</taxon>
        <taxon>Metazoa</taxon>
        <taxon>Ecdysozoa</taxon>
        <taxon>Arthropoda</taxon>
        <taxon>Hexapoda</taxon>
        <taxon>Collembola</taxon>
        <taxon>Symphypleona</taxon>
        <taxon>Sminthuridae</taxon>
        <taxon>Allacma</taxon>
    </lineage>
</organism>
<sequence length="564" mass="62712">MIRASLVILAVAASALGEDVISTTYGKVQGSTATSRDGITYHQFLGIPYAKAGRFEAPTQPDAWTDVKDATKFGQICPQSEVHLEASKEPKKIFGSEDCLNLNVFTPKVPKADEAKVLLPVVVWFHGGGGDIDGAVNYDAKYLIDNNIVLVTFNARTGPFGFLNLGDERASGNQRLKDEHKVLEFIRDNIENFGGDKDRVTLAGQHSGAAEVQYHIISPKSKGLFHNAISQGGSAISAWYFVRDPLHHAKLYGQQVGCPTGSKDELLTCLKGKKTEDLVTLYHRWFEVTDSEFVKFAPSIEHIDADKAFLTENPYVSLSQGKINKVPWITGVQLYEGLVPTVMKALRDPEMLEQINTNFPSIASHMLDYDKTATDPAEVSKKLAEYYFPEKLKADQENKLALADLAADRLFFRPALLGAILHSKVAPTYTYVISHSPKSSSQDILKFKPKLPGAHGDEVSCEFPWKVYGYSGIDKDSEDYPFSKNLLALFTSFAENGKPTKTWGPNKNWEKFDPAKSPVSLYQLDKETSDFVLPEPMAKRHEFWATLFSKELKSELENPPKETF</sequence>
<dbReference type="OrthoDB" id="19653at2759"/>
<evidence type="ECO:0000259" key="3">
    <source>
        <dbReference type="Pfam" id="PF00135"/>
    </source>
</evidence>
<dbReference type="PANTHER" id="PTHR11559">
    <property type="entry name" value="CARBOXYLESTERASE"/>
    <property type="match status" value="1"/>
</dbReference>
<evidence type="ECO:0000313" key="4">
    <source>
        <dbReference type="EMBL" id="CAG7730476.1"/>
    </source>
</evidence>